<comment type="caution">
    <text evidence="1">The sequence shown here is derived from an EMBL/GenBank/DDBJ whole genome shotgun (WGS) entry which is preliminary data.</text>
</comment>
<keyword evidence="2" id="KW-1185">Reference proteome</keyword>
<name>A0ABN7X4A5_GIGMA</name>
<dbReference type="EMBL" id="CAJVQB010089199">
    <property type="protein sequence ID" value="CAG8847777.1"/>
    <property type="molecule type" value="Genomic_DNA"/>
</dbReference>
<proteinExistence type="predicted"/>
<sequence>YEDSKWYLNAKLEQNSCSNFMKNICSEVKINIKDRDIINHLERTTPIIHLFCEASNKKNALSMLINVVDLLESQDNDGIKDFVNKNQDL</sequence>
<reference evidence="1 2" key="1">
    <citation type="submission" date="2021-06" db="EMBL/GenBank/DDBJ databases">
        <authorList>
            <person name="Kallberg Y."/>
            <person name="Tangrot J."/>
            <person name="Rosling A."/>
        </authorList>
    </citation>
    <scope>NUCLEOTIDE SEQUENCE [LARGE SCALE GENOMIC DNA]</scope>
    <source>
        <strain evidence="1 2">120-4 pot B 10/14</strain>
    </source>
</reference>
<organism evidence="1 2">
    <name type="scientific">Gigaspora margarita</name>
    <dbReference type="NCBI Taxonomy" id="4874"/>
    <lineage>
        <taxon>Eukaryota</taxon>
        <taxon>Fungi</taxon>
        <taxon>Fungi incertae sedis</taxon>
        <taxon>Mucoromycota</taxon>
        <taxon>Glomeromycotina</taxon>
        <taxon>Glomeromycetes</taxon>
        <taxon>Diversisporales</taxon>
        <taxon>Gigasporaceae</taxon>
        <taxon>Gigaspora</taxon>
    </lineage>
</organism>
<evidence type="ECO:0000313" key="2">
    <source>
        <dbReference type="Proteomes" id="UP000789901"/>
    </source>
</evidence>
<evidence type="ECO:0000313" key="1">
    <source>
        <dbReference type="EMBL" id="CAG8847777.1"/>
    </source>
</evidence>
<dbReference type="Proteomes" id="UP000789901">
    <property type="component" value="Unassembled WGS sequence"/>
</dbReference>
<feature type="non-terminal residue" evidence="1">
    <location>
        <position position="89"/>
    </location>
</feature>
<protein>
    <submittedName>
        <fullName evidence="1">2654_t:CDS:1</fullName>
    </submittedName>
</protein>
<accession>A0ABN7X4A5</accession>
<gene>
    <name evidence="1" type="ORF">GMARGA_LOCUS38842</name>
</gene>
<feature type="non-terminal residue" evidence="1">
    <location>
        <position position="1"/>
    </location>
</feature>